<keyword evidence="1" id="KW-1277">Toxin-antitoxin system</keyword>
<proteinExistence type="inferred from homology"/>
<protein>
    <recommendedName>
        <fullName evidence="6">DUF86 domain-containing protein</fullName>
    </recommendedName>
</protein>
<dbReference type="SUPFAM" id="SSF81593">
    <property type="entry name" value="Nucleotidyltransferase substrate binding subunit/domain"/>
    <property type="match status" value="1"/>
</dbReference>
<dbReference type="AlphaFoldDB" id="A0A645J6Y4"/>
<dbReference type="GO" id="GO:0004540">
    <property type="term" value="F:RNA nuclease activity"/>
    <property type="evidence" value="ECO:0007669"/>
    <property type="project" value="InterPro"/>
</dbReference>
<evidence type="ECO:0000256" key="4">
    <source>
        <dbReference type="ARBA" id="ARBA00024207"/>
    </source>
</evidence>
<dbReference type="Pfam" id="PF01934">
    <property type="entry name" value="HepT-like"/>
    <property type="match status" value="1"/>
</dbReference>
<dbReference type="InterPro" id="IPR008201">
    <property type="entry name" value="HepT-like"/>
</dbReference>
<keyword evidence="3" id="KW-0378">Hydrolase</keyword>
<organism evidence="5">
    <name type="scientific">bioreactor metagenome</name>
    <dbReference type="NCBI Taxonomy" id="1076179"/>
    <lineage>
        <taxon>unclassified sequences</taxon>
        <taxon>metagenomes</taxon>
        <taxon>ecological metagenomes</taxon>
    </lineage>
</organism>
<evidence type="ECO:0000313" key="5">
    <source>
        <dbReference type="EMBL" id="MPN59196.1"/>
    </source>
</evidence>
<sequence>MGVPATSADAVKLLSKHGLLNDQQTLHTIQMIKFRNRIVHLYQEVNNEQVYEILQTGLSDIQEFIDQIERNVLR</sequence>
<gene>
    <name evidence="5" type="ORF">SDC9_206916</name>
</gene>
<accession>A0A645J6Y4</accession>
<reference evidence="5" key="1">
    <citation type="submission" date="2019-08" db="EMBL/GenBank/DDBJ databases">
        <authorList>
            <person name="Kucharzyk K."/>
            <person name="Murdoch R.W."/>
            <person name="Higgins S."/>
            <person name="Loffler F."/>
        </authorList>
    </citation>
    <scope>NUCLEOTIDE SEQUENCE</scope>
</reference>
<evidence type="ECO:0000256" key="1">
    <source>
        <dbReference type="ARBA" id="ARBA00022649"/>
    </source>
</evidence>
<dbReference type="PANTHER" id="PTHR33397:SF5">
    <property type="entry name" value="RNASE YUTE-RELATED"/>
    <property type="match status" value="1"/>
</dbReference>
<dbReference type="PANTHER" id="PTHR33397">
    <property type="entry name" value="UPF0331 PROTEIN YUTE"/>
    <property type="match status" value="1"/>
</dbReference>
<evidence type="ECO:0008006" key="6">
    <source>
        <dbReference type="Google" id="ProtNLM"/>
    </source>
</evidence>
<dbReference type="GO" id="GO:0016787">
    <property type="term" value="F:hydrolase activity"/>
    <property type="evidence" value="ECO:0007669"/>
    <property type="project" value="UniProtKB-KW"/>
</dbReference>
<dbReference type="InterPro" id="IPR052379">
    <property type="entry name" value="Type_VII_TA_RNase"/>
</dbReference>
<dbReference type="EMBL" id="VSSQ01132924">
    <property type="protein sequence ID" value="MPN59196.1"/>
    <property type="molecule type" value="Genomic_DNA"/>
</dbReference>
<evidence type="ECO:0000256" key="2">
    <source>
        <dbReference type="ARBA" id="ARBA00022722"/>
    </source>
</evidence>
<name>A0A645J6Y4_9ZZZZ</name>
<dbReference type="GO" id="GO:0110001">
    <property type="term" value="C:toxin-antitoxin complex"/>
    <property type="evidence" value="ECO:0007669"/>
    <property type="project" value="InterPro"/>
</dbReference>
<comment type="similarity">
    <text evidence="4">Belongs to the HepT RNase toxin family.</text>
</comment>
<keyword evidence="2" id="KW-0540">Nuclease</keyword>
<dbReference type="Gene3D" id="1.20.120.580">
    <property type="entry name" value="bsu32300-like"/>
    <property type="match status" value="1"/>
</dbReference>
<dbReference type="InterPro" id="IPR037038">
    <property type="entry name" value="HepT-like_sf"/>
</dbReference>
<evidence type="ECO:0000256" key="3">
    <source>
        <dbReference type="ARBA" id="ARBA00022801"/>
    </source>
</evidence>
<comment type="caution">
    <text evidence="5">The sequence shown here is derived from an EMBL/GenBank/DDBJ whole genome shotgun (WGS) entry which is preliminary data.</text>
</comment>
<dbReference type="NCBIfam" id="NF047751">
    <property type="entry name" value="HepT_toxin"/>
    <property type="match status" value="1"/>
</dbReference>